<dbReference type="PANTHER" id="PTHR43489">
    <property type="entry name" value="ISOMERASE"/>
    <property type="match status" value="1"/>
</dbReference>
<dbReference type="InterPro" id="IPR013022">
    <property type="entry name" value="Xyl_isomerase-like_TIM-brl"/>
</dbReference>
<accession>A0ABP9VHZ3</accession>
<dbReference type="EMBL" id="BAABRO010000001">
    <property type="protein sequence ID" value="GAA5504834.1"/>
    <property type="molecule type" value="Genomic_DNA"/>
</dbReference>
<dbReference type="Pfam" id="PF01261">
    <property type="entry name" value="AP_endonuc_2"/>
    <property type="match status" value="1"/>
</dbReference>
<keyword evidence="4" id="KW-1185">Reference proteome</keyword>
<dbReference type="InterPro" id="IPR050417">
    <property type="entry name" value="Sugar_Epim/Isomerase"/>
</dbReference>
<proteinExistence type="predicted"/>
<dbReference type="Proteomes" id="UP001416858">
    <property type="component" value="Unassembled WGS sequence"/>
</dbReference>
<reference evidence="3 4" key="1">
    <citation type="submission" date="2024-02" db="EMBL/GenBank/DDBJ databases">
        <title>Rhodopirellula caenicola NBRC 110016.</title>
        <authorList>
            <person name="Ichikawa N."/>
            <person name="Katano-Makiyama Y."/>
            <person name="Hidaka K."/>
        </authorList>
    </citation>
    <scope>NUCLEOTIDE SEQUENCE [LARGE SCALE GENOMIC DNA]</scope>
    <source>
        <strain evidence="3 4">NBRC 110016</strain>
    </source>
</reference>
<dbReference type="SUPFAM" id="SSF51658">
    <property type="entry name" value="Xylose isomerase-like"/>
    <property type="match status" value="1"/>
</dbReference>
<gene>
    <name evidence="3" type="ORF">Rcae01_00273</name>
</gene>
<evidence type="ECO:0000313" key="3">
    <source>
        <dbReference type="EMBL" id="GAA5504834.1"/>
    </source>
</evidence>
<name>A0ABP9VHZ3_9BACT</name>
<evidence type="ECO:0000313" key="4">
    <source>
        <dbReference type="Proteomes" id="UP001416858"/>
    </source>
</evidence>
<dbReference type="Gene3D" id="3.20.20.150">
    <property type="entry name" value="Divalent-metal-dependent TIM barrel enzymes"/>
    <property type="match status" value="1"/>
</dbReference>
<dbReference type="RefSeq" id="WP_345681912.1">
    <property type="nucleotide sequence ID" value="NZ_BAABRO010000001.1"/>
</dbReference>
<dbReference type="PANTHER" id="PTHR43489:SF7">
    <property type="entry name" value="3-DEHYDRO-D-GULOSIDE 4-EPIMERASE-RELATED"/>
    <property type="match status" value="1"/>
</dbReference>
<sequence>MKKQTLLPRRRVLQLGATSIAGLAMMRTSTADDVKPADKPWLRKTLKIGMIGVKGSLTEKFAAAKQAGFEGVELNAPGFNVDEANAAAKETGLIIDGTVGADHWGVRHTDADPQTRAKALASLRKGLEQTAAVGADTMLLVPGRGSDGTAEEVYKRAVDNIRQALPDAEKLGVSILMENVWNEMFYDPNGGTDQTADAFAAFIDEFDSPWVGAQFDIGNHWKFGDPAAWIRTLDKRIKKLDIKGFSRETGKFTKITEGDIDWPSVKQALRDIKFTGWLAAEVGGGDLDRLKEVSRNLDKALQCNESVASVG</sequence>
<keyword evidence="1" id="KW-0413">Isomerase</keyword>
<feature type="domain" description="Xylose isomerase-like TIM barrel" evidence="2">
    <location>
        <begin position="61"/>
        <end position="286"/>
    </location>
</feature>
<evidence type="ECO:0000256" key="1">
    <source>
        <dbReference type="ARBA" id="ARBA00023235"/>
    </source>
</evidence>
<organism evidence="3 4">
    <name type="scientific">Novipirellula caenicola</name>
    <dbReference type="NCBI Taxonomy" id="1536901"/>
    <lineage>
        <taxon>Bacteria</taxon>
        <taxon>Pseudomonadati</taxon>
        <taxon>Planctomycetota</taxon>
        <taxon>Planctomycetia</taxon>
        <taxon>Pirellulales</taxon>
        <taxon>Pirellulaceae</taxon>
        <taxon>Novipirellula</taxon>
    </lineage>
</organism>
<evidence type="ECO:0000259" key="2">
    <source>
        <dbReference type="Pfam" id="PF01261"/>
    </source>
</evidence>
<dbReference type="InterPro" id="IPR036237">
    <property type="entry name" value="Xyl_isomerase-like_sf"/>
</dbReference>
<protein>
    <recommendedName>
        <fullName evidence="2">Xylose isomerase-like TIM barrel domain-containing protein</fullName>
    </recommendedName>
</protein>
<comment type="caution">
    <text evidence="3">The sequence shown here is derived from an EMBL/GenBank/DDBJ whole genome shotgun (WGS) entry which is preliminary data.</text>
</comment>